<evidence type="ECO:0000256" key="7">
    <source>
        <dbReference type="ARBA" id="ARBA00023170"/>
    </source>
</evidence>
<evidence type="ECO:0000256" key="3">
    <source>
        <dbReference type="ARBA" id="ARBA00022692"/>
    </source>
</evidence>
<keyword evidence="12" id="KW-1185">Reference proteome</keyword>
<feature type="transmembrane region" description="Helical" evidence="10">
    <location>
        <begin position="66"/>
        <end position="91"/>
    </location>
</feature>
<dbReference type="PANTHER" id="PTHR46925:SF2">
    <property type="entry name" value="G-PROTEIN COUPLED RECEPTOR TKR-1-RELATED"/>
    <property type="match status" value="1"/>
</dbReference>
<feature type="transmembrane region" description="Helical" evidence="10">
    <location>
        <begin position="179"/>
        <end position="200"/>
    </location>
</feature>
<evidence type="ECO:0000313" key="12">
    <source>
        <dbReference type="Proteomes" id="UP000887581"/>
    </source>
</evidence>
<evidence type="ECO:0000256" key="4">
    <source>
        <dbReference type="ARBA" id="ARBA00022989"/>
    </source>
</evidence>
<evidence type="ECO:0000256" key="9">
    <source>
        <dbReference type="RuleBase" id="RU000688"/>
    </source>
</evidence>
<keyword evidence="5 9" id="KW-0297">G-protein coupled receptor</keyword>
<dbReference type="Pfam" id="PF00001">
    <property type="entry name" value="7tm_1"/>
    <property type="match status" value="1"/>
</dbReference>
<dbReference type="PROSITE" id="PS50262">
    <property type="entry name" value="G_PROTEIN_RECEP_F1_2"/>
    <property type="match status" value="1"/>
</dbReference>
<keyword evidence="6 10" id="KW-0472">Membrane</keyword>
<evidence type="ECO:0000256" key="5">
    <source>
        <dbReference type="ARBA" id="ARBA00023040"/>
    </source>
</evidence>
<comment type="subcellular location">
    <subcellularLocation>
        <location evidence="1">Cell membrane</location>
        <topology evidence="1">Multi-pass membrane protein</topology>
    </subcellularLocation>
</comment>
<dbReference type="PROSITE" id="PS00237">
    <property type="entry name" value="G_PROTEIN_RECEP_F1_1"/>
    <property type="match status" value="1"/>
</dbReference>
<dbReference type="PRINTS" id="PR00237">
    <property type="entry name" value="GPCRRHODOPSN"/>
</dbReference>
<dbReference type="PRINTS" id="PR00244">
    <property type="entry name" value="NEUROKININR"/>
</dbReference>
<keyword evidence="7 9" id="KW-0675">Receptor</keyword>
<protein>
    <submittedName>
        <fullName evidence="13">G-protein coupled receptors family 1 profile domain-containing protein</fullName>
    </submittedName>
</protein>
<proteinExistence type="inferred from homology"/>
<reference evidence="13" key="1">
    <citation type="submission" date="2022-11" db="UniProtKB">
        <authorList>
            <consortium name="WormBaseParasite"/>
        </authorList>
    </citation>
    <scope>IDENTIFICATION</scope>
</reference>
<organism evidence="12 13">
    <name type="scientific">Setaria digitata</name>
    <dbReference type="NCBI Taxonomy" id="48799"/>
    <lineage>
        <taxon>Eukaryota</taxon>
        <taxon>Metazoa</taxon>
        <taxon>Ecdysozoa</taxon>
        <taxon>Nematoda</taxon>
        <taxon>Chromadorea</taxon>
        <taxon>Rhabditida</taxon>
        <taxon>Spirurina</taxon>
        <taxon>Spiruromorpha</taxon>
        <taxon>Filarioidea</taxon>
        <taxon>Setariidae</taxon>
        <taxon>Setaria</taxon>
    </lineage>
</organism>
<evidence type="ECO:0000256" key="10">
    <source>
        <dbReference type="SAM" id="Phobius"/>
    </source>
</evidence>
<evidence type="ECO:0000259" key="11">
    <source>
        <dbReference type="PROSITE" id="PS50262"/>
    </source>
</evidence>
<feature type="transmembrane region" description="Helical" evidence="10">
    <location>
        <begin position="129"/>
        <end position="158"/>
    </location>
</feature>
<dbReference type="WBParaSite" id="sdigi.contig420.g8204.t1">
    <property type="protein sequence ID" value="sdigi.contig420.g8204.t1"/>
    <property type="gene ID" value="sdigi.contig420.g8204"/>
</dbReference>
<dbReference type="GO" id="GO:0005886">
    <property type="term" value="C:plasma membrane"/>
    <property type="evidence" value="ECO:0007669"/>
    <property type="project" value="UniProtKB-SubCell"/>
</dbReference>
<dbReference type="SUPFAM" id="SSF81321">
    <property type="entry name" value="Family A G protein-coupled receptor-like"/>
    <property type="match status" value="1"/>
</dbReference>
<accession>A0A915PTM3</accession>
<dbReference type="InterPro" id="IPR000276">
    <property type="entry name" value="GPCR_Rhodpsn"/>
</dbReference>
<feature type="transmembrane region" description="Helical" evidence="10">
    <location>
        <begin position="238"/>
        <end position="261"/>
    </location>
</feature>
<evidence type="ECO:0000313" key="13">
    <source>
        <dbReference type="WBParaSite" id="sdigi.contig420.g8204.t1"/>
    </source>
</evidence>
<evidence type="ECO:0000256" key="2">
    <source>
        <dbReference type="ARBA" id="ARBA00022475"/>
    </source>
</evidence>
<feature type="transmembrane region" description="Helical" evidence="10">
    <location>
        <begin position="330"/>
        <end position="352"/>
    </location>
</feature>
<dbReference type="Gene3D" id="1.20.1070.10">
    <property type="entry name" value="Rhodopsin 7-helix transmembrane proteins"/>
    <property type="match status" value="1"/>
</dbReference>
<dbReference type="Proteomes" id="UP000887581">
    <property type="component" value="Unplaced"/>
</dbReference>
<sequence>MKATASKGDDIMKQHCLLDDNEQLDENWLDQKLSTACNCTDLLDLTLPINLHCEAFPFNHDILVQIFYITIFTAIIFLALCGNFTVIWIILCHERMRTVTNYYLLNLAISDAAISIFNTGFSWTYNFYYVWIFGPTYCAINNLMGIAPICASVFTMIAMSIDRYMAIVHPLNRRLGQHATVTTIIAIWIVALLCGLPALLASKEEINYFVDERNNIFVDPICLADNFPDGNALTSNLFAIYNNVLLVINYILPLFVLLYTYGRVAIILRNHESIGDTRHQENIKAKRHAANMLALVVLIFMFLWLPYQLYFVVLYMYVGTLFDRKMSLYIYLNIYWLGMSSTIFNPIIYYFMNERFRMGFQYAFRWLPLVTLNTNEYHYLLTSKNSHHSRVMSTTRIVTLQNPYSPILV</sequence>
<name>A0A915PTM3_9BILA</name>
<feature type="transmembrane region" description="Helical" evidence="10">
    <location>
        <begin position="103"/>
        <end position="123"/>
    </location>
</feature>
<evidence type="ECO:0000256" key="6">
    <source>
        <dbReference type="ARBA" id="ARBA00023136"/>
    </source>
</evidence>
<comment type="similarity">
    <text evidence="9">Belongs to the G-protein coupled receptor 1 family.</text>
</comment>
<feature type="transmembrane region" description="Helical" evidence="10">
    <location>
        <begin position="293"/>
        <end position="318"/>
    </location>
</feature>
<dbReference type="GO" id="GO:0004995">
    <property type="term" value="F:tachykinin receptor activity"/>
    <property type="evidence" value="ECO:0007669"/>
    <property type="project" value="InterPro"/>
</dbReference>
<evidence type="ECO:0000256" key="1">
    <source>
        <dbReference type="ARBA" id="ARBA00004651"/>
    </source>
</evidence>
<dbReference type="InterPro" id="IPR001681">
    <property type="entry name" value="Neurokn_rcpt"/>
</dbReference>
<dbReference type="InterPro" id="IPR017452">
    <property type="entry name" value="GPCR_Rhodpsn_7TM"/>
</dbReference>
<evidence type="ECO:0000256" key="8">
    <source>
        <dbReference type="ARBA" id="ARBA00023224"/>
    </source>
</evidence>
<keyword evidence="2" id="KW-1003">Cell membrane</keyword>
<dbReference type="AlphaFoldDB" id="A0A915PTM3"/>
<dbReference type="PANTHER" id="PTHR46925">
    <property type="entry name" value="G-PROTEIN COUPLED RECEPTOR TKR-1-RELATED"/>
    <property type="match status" value="1"/>
</dbReference>
<keyword evidence="3 9" id="KW-0812">Transmembrane</keyword>
<keyword evidence="8 9" id="KW-0807">Transducer</keyword>
<keyword evidence="4 10" id="KW-1133">Transmembrane helix</keyword>
<feature type="domain" description="G-protein coupled receptors family 1 profile" evidence="11">
    <location>
        <begin position="82"/>
        <end position="349"/>
    </location>
</feature>